<dbReference type="EMBL" id="BFAD01000010">
    <property type="protein sequence ID" value="GBE86927.1"/>
    <property type="molecule type" value="Genomic_DNA"/>
</dbReference>
<keyword evidence="3" id="KW-1185">Reference proteome</keyword>
<gene>
    <name evidence="2" type="ORF">SCP_1001710</name>
</gene>
<dbReference type="STRING" id="139825.A0A401GXI5"/>
<evidence type="ECO:0000313" key="3">
    <source>
        <dbReference type="Proteomes" id="UP000287166"/>
    </source>
</evidence>
<dbReference type="Proteomes" id="UP000287166">
    <property type="component" value="Unassembled WGS sequence"/>
</dbReference>
<name>A0A401GXI5_9APHY</name>
<feature type="compositionally biased region" description="Basic and acidic residues" evidence="1">
    <location>
        <begin position="259"/>
        <end position="273"/>
    </location>
</feature>
<evidence type="ECO:0008006" key="4">
    <source>
        <dbReference type="Google" id="ProtNLM"/>
    </source>
</evidence>
<feature type="compositionally biased region" description="Acidic residues" evidence="1">
    <location>
        <begin position="242"/>
        <end position="253"/>
    </location>
</feature>
<comment type="caution">
    <text evidence="2">The sequence shown here is derived from an EMBL/GenBank/DDBJ whole genome shotgun (WGS) entry which is preliminary data.</text>
</comment>
<dbReference type="GeneID" id="38783844"/>
<organism evidence="2 3">
    <name type="scientific">Sparassis crispa</name>
    <dbReference type="NCBI Taxonomy" id="139825"/>
    <lineage>
        <taxon>Eukaryota</taxon>
        <taxon>Fungi</taxon>
        <taxon>Dikarya</taxon>
        <taxon>Basidiomycota</taxon>
        <taxon>Agaricomycotina</taxon>
        <taxon>Agaricomycetes</taxon>
        <taxon>Polyporales</taxon>
        <taxon>Sparassidaceae</taxon>
        <taxon>Sparassis</taxon>
    </lineage>
</organism>
<dbReference type="OrthoDB" id="6359816at2759"/>
<sequence>MPRPTISLDSLGYDTTVRFRLNNLGEFFTQPRGAAVISRETEPFGHGGWKIFFQSNTRADDDCLQVRIVPPKEGSPAVDYSVIGESSRGKLYFIVASGVSTAFHPRSKAAGGDDALSRVHDWSRDEHLRNENSLIVTVNIKTSAPCPMPAAQPGERGEMFSFLHRTMINESPINMRYIAFTRRISSGQLTCARAIFANELVLTEASAYMEDLHYTEQFTAIAHRLDEDLLVDDLKSTQTTYMDDDSDFEDDGETQAVTRPRDHVEGSYDERKPSITAEHNQIDADDTMLNDFDGGTVVVDGAAARTWEAFIFYLYSGKLEFAPLKSAGASIRKEFFKNHRERKPQLPTPCSCKSMYRLAKEIECESLRVYALGHLKCQLSAHTILTELFSEFTARYEEVYKMEMKTLRKLWKELEGTPALQEKLTEAVKYPHAGRIVADIFQMAMNAPGLRHKY</sequence>
<evidence type="ECO:0000313" key="2">
    <source>
        <dbReference type="EMBL" id="GBE86927.1"/>
    </source>
</evidence>
<dbReference type="InParanoid" id="A0A401GXI5"/>
<feature type="region of interest" description="Disordered" evidence="1">
    <location>
        <begin position="241"/>
        <end position="277"/>
    </location>
</feature>
<accession>A0A401GXI5</accession>
<dbReference type="AlphaFoldDB" id="A0A401GXI5"/>
<proteinExistence type="predicted"/>
<protein>
    <recommendedName>
        <fullName evidence="4">BTB domain-containing protein</fullName>
    </recommendedName>
</protein>
<reference evidence="2 3" key="1">
    <citation type="journal article" date="2018" name="Sci. Rep.">
        <title>Genome sequence of the cauliflower mushroom Sparassis crispa (Hanabiratake) and its association with beneficial usage.</title>
        <authorList>
            <person name="Kiyama R."/>
            <person name="Furutani Y."/>
            <person name="Kawaguchi K."/>
            <person name="Nakanishi T."/>
        </authorList>
    </citation>
    <scope>NUCLEOTIDE SEQUENCE [LARGE SCALE GENOMIC DNA]</scope>
</reference>
<dbReference type="RefSeq" id="XP_027617840.1">
    <property type="nucleotide sequence ID" value="XM_027762039.1"/>
</dbReference>
<evidence type="ECO:0000256" key="1">
    <source>
        <dbReference type="SAM" id="MobiDB-lite"/>
    </source>
</evidence>